<dbReference type="AlphaFoldDB" id="A0AAW5E2F2"/>
<gene>
    <name evidence="6" type="ORF">MJG50_10395</name>
</gene>
<feature type="transmembrane region" description="Helical" evidence="5">
    <location>
        <begin position="41"/>
        <end position="67"/>
    </location>
</feature>
<evidence type="ECO:0000256" key="1">
    <source>
        <dbReference type="ARBA" id="ARBA00004141"/>
    </source>
</evidence>
<reference evidence="6" key="1">
    <citation type="submission" date="2022-02" db="EMBL/GenBank/DDBJ databases">
        <title>Fredinandcohnia quinoae sp. nov. isolated from Chenopodium quinoa seeds.</title>
        <authorList>
            <person name="Saati-Santamaria Z."/>
            <person name="Flores-Felix J.D."/>
            <person name="Igual J.M."/>
            <person name="Velazquez E."/>
            <person name="Garcia-Fraile P."/>
            <person name="Martinez-Molina E."/>
        </authorList>
    </citation>
    <scope>NUCLEOTIDE SEQUENCE</scope>
    <source>
        <strain evidence="6">SECRCQ15</strain>
    </source>
</reference>
<feature type="transmembrane region" description="Helical" evidence="5">
    <location>
        <begin position="190"/>
        <end position="210"/>
    </location>
</feature>
<dbReference type="EMBL" id="JAKTTI010000014">
    <property type="protein sequence ID" value="MCH1625739.1"/>
    <property type="molecule type" value="Genomic_DNA"/>
</dbReference>
<dbReference type="Pfam" id="PF02361">
    <property type="entry name" value="CbiQ"/>
    <property type="match status" value="1"/>
</dbReference>
<keyword evidence="4 5" id="KW-0472">Membrane</keyword>
<dbReference type="InterPro" id="IPR003339">
    <property type="entry name" value="ABC/ECF_trnsptr_transmembrane"/>
</dbReference>
<evidence type="ECO:0000256" key="2">
    <source>
        <dbReference type="ARBA" id="ARBA00022692"/>
    </source>
</evidence>
<evidence type="ECO:0000256" key="5">
    <source>
        <dbReference type="SAM" id="Phobius"/>
    </source>
</evidence>
<keyword evidence="3 5" id="KW-1133">Transmembrane helix</keyword>
<sequence>MDYVKSMIDKLNVEQIKIELMNTAYANDYTFIARLDPRILFIWYGFFGIVPWFIHDEVVLFGMLAATVLTTIMTRVSKLILFILILGLLGQGGYLLIASLVFGGDMAVLQPLLMLTVKLAVISLASITVFSSMGPEKLSIGLLSIGVPGQVSFSISYGYRMLPLLLEEYNHVFMSYRLRGRAPDKKGILYWRYAAYFIKLAVLSFYPLLLSTAKRARTTIEALETKGSKNAFKNPAVKTISELKATIENKAYSIQISPDLDFRVRSASLTKKLVKQILATKRDLFVS</sequence>
<name>A0AAW5E2F2_9BACI</name>
<dbReference type="GO" id="GO:0005886">
    <property type="term" value="C:plasma membrane"/>
    <property type="evidence" value="ECO:0007669"/>
    <property type="project" value="UniProtKB-ARBA"/>
</dbReference>
<evidence type="ECO:0000256" key="3">
    <source>
        <dbReference type="ARBA" id="ARBA00022989"/>
    </source>
</evidence>
<feature type="transmembrane region" description="Helical" evidence="5">
    <location>
        <begin position="79"/>
        <end position="102"/>
    </location>
</feature>
<keyword evidence="7" id="KW-1185">Reference proteome</keyword>
<accession>A0AAW5E2F2</accession>
<dbReference type="RefSeq" id="WP_240255495.1">
    <property type="nucleotide sequence ID" value="NZ_JAKTTI010000014.1"/>
</dbReference>
<dbReference type="CDD" id="cd16914">
    <property type="entry name" value="EcfT"/>
    <property type="match status" value="1"/>
</dbReference>
<feature type="transmembrane region" description="Helical" evidence="5">
    <location>
        <begin position="138"/>
        <end position="159"/>
    </location>
</feature>
<keyword evidence="2 5" id="KW-0812">Transmembrane</keyword>
<comment type="caution">
    <text evidence="6">The sequence shown here is derived from an EMBL/GenBank/DDBJ whole genome shotgun (WGS) entry which is preliminary data.</text>
</comment>
<protein>
    <submittedName>
        <fullName evidence="6">Energy-coupling factor transporter transmembrane protein EcfT</fullName>
    </submittedName>
</protein>
<comment type="subcellular location">
    <subcellularLocation>
        <location evidence="1">Membrane</location>
        <topology evidence="1">Multi-pass membrane protein</topology>
    </subcellularLocation>
</comment>
<feature type="transmembrane region" description="Helical" evidence="5">
    <location>
        <begin position="108"/>
        <end position="131"/>
    </location>
</feature>
<evidence type="ECO:0000256" key="4">
    <source>
        <dbReference type="ARBA" id="ARBA00023136"/>
    </source>
</evidence>
<dbReference type="Proteomes" id="UP001431131">
    <property type="component" value="Unassembled WGS sequence"/>
</dbReference>
<evidence type="ECO:0000313" key="6">
    <source>
        <dbReference type="EMBL" id="MCH1625739.1"/>
    </source>
</evidence>
<evidence type="ECO:0000313" key="7">
    <source>
        <dbReference type="Proteomes" id="UP001431131"/>
    </source>
</evidence>
<proteinExistence type="predicted"/>
<organism evidence="6 7">
    <name type="scientific">Fredinandcohnia quinoae</name>
    <dbReference type="NCBI Taxonomy" id="2918902"/>
    <lineage>
        <taxon>Bacteria</taxon>
        <taxon>Bacillati</taxon>
        <taxon>Bacillota</taxon>
        <taxon>Bacilli</taxon>
        <taxon>Bacillales</taxon>
        <taxon>Bacillaceae</taxon>
        <taxon>Fredinandcohnia</taxon>
    </lineage>
</organism>